<organism evidence="1 2">
    <name type="scientific">Sulfodiicoccus acidiphilus</name>
    <dbReference type="NCBI Taxonomy" id="1670455"/>
    <lineage>
        <taxon>Archaea</taxon>
        <taxon>Thermoproteota</taxon>
        <taxon>Thermoprotei</taxon>
        <taxon>Sulfolobales</taxon>
        <taxon>Sulfolobaceae</taxon>
        <taxon>Sulfodiicoccus</taxon>
    </lineage>
</organism>
<reference evidence="1" key="2">
    <citation type="submission" date="2020-09" db="EMBL/GenBank/DDBJ databases">
        <authorList>
            <person name="Sun Q."/>
            <person name="Ohkuma M."/>
        </authorList>
    </citation>
    <scope>NUCLEOTIDE SEQUENCE</scope>
    <source>
        <strain evidence="1">JCM 31740</strain>
    </source>
</reference>
<evidence type="ECO:0000313" key="2">
    <source>
        <dbReference type="Proteomes" id="UP000616143"/>
    </source>
</evidence>
<protein>
    <submittedName>
        <fullName evidence="1">Uncharacterized protein</fullName>
    </submittedName>
</protein>
<comment type="caution">
    <text evidence="1">The sequence shown here is derived from an EMBL/GenBank/DDBJ whole genome shotgun (WGS) entry which is preliminary data.</text>
</comment>
<sequence>MLGAQRKFTVGDYFPLSSNLTLVDSLSDFPNGPRGYTQVVVRLCEHSSPLANDDLNSGLRSGGILLFQGQEVEVGWM</sequence>
<dbReference type="Proteomes" id="UP000616143">
    <property type="component" value="Unassembled WGS sequence"/>
</dbReference>
<dbReference type="AlphaFoldDB" id="A0A830H281"/>
<name>A0A830H281_9CREN</name>
<proteinExistence type="predicted"/>
<accession>A0A830H281</accession>
<gene>
    <name evidence="1" type="ORF">GCM10007116_16790</name>
</gene>
<dbReference type="EMBL" id="BMQS01000016">
    <property type="protein sequence ID" value="GGU00127.1"/>
    <property type="molecule type" value="Genomic_DNA"/>
</dbReference>
<evidence type="ECO:0000313" key="1">
    <source>
        <dbReference type="EMBL" id="GGU00127.1"/>
    </source>
</evidence>
<reference evidence="1" key="1">
    <citation type="journal article" date="2014" name="Int. J. Syst. Evol. Microbiol.">
        <title>Complete genome sequence of Corynebacterium casei LMG S-19264T (=DSM 44701T), isolated from a smear-ripened cheese.</title>
        <authorList>
            <consortium name="US DOE Joint Genome Institute (JGI-PGF)"/>
            <person name="Walter F."/>
            <person name="Albersmeier A."/>
            <person name="Kalinowski J."/>
            <person name="Ruckert C."/>
        </authorList>
    </citation>
    <scope>NUCLEOTIDE SEQUENCE</scope>
    <source>
        <strain evidence="1">JCM 31740</strain>
    </source>
</reference>